<proteinExistence type="predicted"/>
<feature type="compositionally biased region" description="Basic and acidic residues" evidence="1">
    <location>
        <begin position="1"/>
        <end position="14"/>
    </location>
</feature>
<feature type="compositionally biased region" description="Polar residues" evidence="1">
    <location>
        <begin position="22"/>
        <end position="33"/>
    </location>
</feature>
<keyword evidence="2" id="KW-0472">Membrane</keyword>
<evidence type="ECO:0000313" key="2">
    <source>
        <dbReference type="EMBL" id="CDL95336.1"/>
    </source>
</evidence>
<reference evidence="2" key="2">
    <citation type="submission" date="2013-05" db="EMBL/GenBank/DDBJ databases">
        <title>The genome and transcriptome of Haemonchus contortus: a key model parasite for drug and vaccine discovery.</title>
        <authorList>
            <person name="Laing R."/>
            <person name="Kikuchi T."/>
            <person name="Martinelli A."/>
            <person name="Tsai I.J."/>
            <person name="Beech R.N."/>
            <person name="Redman E."/>
            <person name="Holroyd N."/>
            <person name="Bartley D.J."/>
            <person name="Beasley H."/>
            <person name="Britton C."/>
            <person name="Curran D."/>
            <person name="Devaney E."/>
            <person name="Gilabert A."/>
            <person name="Jackson F."/>
            <person name="Hunt M."/>
            <person name="Johnston S."/>
            <person name="Kryukov I."/>
            <person name="Li K."/>
            <person name="Morrison A.A."/>
            <person name="Reid A.J."/>
            <person name="Sargison N."/>
            <person name="Saunders G."/>
            <person name="Wasmuth J.D."/>
            <person name="Wolstenholme A."/>
            <person name="Berriman M."/>
            <person name="Gilleard J.S."/>
            <person name="Cotton J.A."/>
        </authorList>
    </citation>
    <scope>NUCLEOTIDE SEQUENCE [LARGE SCALE GENOMIC DNA]</scope>
    <source>
        <strain evidence="2">ISE/inbred ISE</strain>
    </source>
</reference>
<gene>
    <name evidence="2" type="ORF">HCOI_02034100</name>
</gene>
<protein>
    <submittedName>
        <fullName evidence="2">Transmembrane amino acid transporter</fullName>
    </submittedName>
</protein>
<dbReference type="EMBL" id="CAVP010058928">
    <property type="protein sequence ID" value="CDL95336.1"/>
    <property type="molecule type" value="Genomic_DNA"/>
</dbReference>
<organism evidence="2">
    <name type="scientific">Haemonchus contortus</name>
    <name type="common">Barber pole worm</name>
    <dbReference type="NCBI Taxonomy" id="6289"/>
    <lineage>
        <taxon>Eukaryota</taxon>
        <taxon>Metazoa</taxon>
        <taxon>Ecdysozoa</taxon>
        <taxon>Nematoda</taxon>
        <taxon>Chromadorea</taxon>
        <taxon>Rhabditida</taxon>
        <taxon>Rhabditina</taxon>
        <taxon>Rhabditomorpha</taxon>
        <taxon>Strongyloidea</taxon>
        <taxon>Trichostrongylidae</taxon>
        <taxon>Haemonchus</taxon>
    </lineage>
</organism>
<evidence type="ECO:0000256" key="1">
    <source>
        <dbReference type="SAM" id="MobiDB-lite"/>
    </source>
</evidence>
<keyword evidence="2" id="KW-0812">Transmembrane</keyword>
<dbReference type="AlphaFoldDB" id="W6NDQ4"/>
<name>W6NDQ4_HAECO</name>
<reference evidence="2" key="1">
    <citation type="submission" date="2013-03" db="EMBL/GenBank/DDBJ databases">
        <authorList>
            <person name="Aslett M."/>
        </authorList>
    </citation>
    <scope>NUCLEOTIDE SEQUENCE [LARGE SCALE GENOMIC DNA]</scope>
    <source>
        <strain evidence="2">ISE/inbred ISE</strain>
    </source>
</reference>
<comment type="caution">
    <text evidence="2">The sequence shown here is derived from an EMBL/GenBank/DDBJ whole genome shotgun (WGS) entry which is preliminary data.</text>
</comment>
<accession>W6NDQ4</accession>
<sequence length="103" mass="11112">MTREFDRKARTSKKDFKRGRSLSPSTGRMASPSVTSMTDLFKKPGGIGWFVAALFLADDMAGGGLVTLPTAMVRTGIIVSCLNACLNTQKSEERNLVTVTLTP</sequence>
<feature type="region of interest" description="Disordered" evidence="1">
    <location>
        <begin position="1"/>
        <end position="33"/>
    </location>
</feature>